<dbReference type="AlphaFoldDB" id="A0A1H1KG71"/>
<dbReference type="EMBL" id="FNKX01000004">
    <property type="protein sequence ID" value="SDR61236.1"/>
    <property type="molecule type" value="Genomic_DNA"/>
</dbReference>
<sequence length="103" mass="11388">MRVMVKFSFSADAGNSAIRAGKLEKVFQQLTEDLKPEAAYFHAENGDRGGFFIVNMAESSQIADTAERLFFGLNAKIELVPVMNADDLRKGLAGVQETIRRYG</sequence>
<dbReference type="Proteomes" id="UP000199365">
    <property type="component" value="Unassembled WGS sequence"/>
</dbReference>
<accession>A0A1H1KG71</accession>
<evidence type="ECO:0000313" key="2">
    <source>
        <dbReference type="Proteomes" id="UP000199365"/>
    </source>
</evidence>
<reference evidence="2" key="1">
    <citation type="submission" date="2016-10" db="EMBL/GenBank/DDBJ databases">
        <authorList>
            <person name="Varghese N."/>
            <person name="Submissions S."/>
        </authorList>
    </citation>
    <scope>NUCLEOTIDE SEQUENCE [LARGE SCALE GENOMIC DNA]</scope>
    <source>
        <strain evidence="2">DUS833</strain>
    </source>
</reference>
<organism evidence="1 2">
    <name type="scientific">Paraburkholderia tuberum</name>
    <dbReference type="NCBI Taxonomy" id="157910"/>
    <lineage>
        <taxon>Bacteria</taxon>
        <taxon>Pseudomonadati</taxon>
        <taxon>Pseudomonadota</taxon>
        <taxon>Betaproteobacteria</taxon>
        <taxon>Burkholderiales</taxon>
        <taxon>Burkholderiaceae</taxon>
        <taxon>Paraburkholderia</taxon>
    </lineage>
</organism>
<protein>
    <submittedName>
        <fullName evidence="1">Uncharacterized protein</fullName>
    </submittedName>
</protein>
<dbReference type="RefSeq" id="WP_208524333.1">
    <property type="nucleotide sequence ID" value="NZ_FNKX01000004.1"/>
</dbReference>
<name>A0A1H1KG71_9BURK</name>
<dbReference type="STRING" id="157910.SAMN05445850_7631"/>
<evidence type="ECO:0000313" key="1">
    <source>
        <dbReference type="EMBL" id="SDR61236.1"/>
    </source>
</evidence>
<proteinExistence type="predicted"/>
<gene>
    <name evidence="1" type="ORF">SAMN05445850_7631</name>
</gene>
<keyword evidence="2" id="KW-1185">Reference proteome</keyword>